<dbReference type="Proteomes" id="UP001642540">
    <property type="component" value="Unassembled WGS sequence"/>
</dbReference>
<feature type="domain" description="CAP-Gly" evidence="2">
    <location>
        <begin position="174"/>
        <end position="216"/>
    </location>
</feature>
<name>A0ABP1QZM0_9HEXA</name>
<dbReference type="Pfam" id="PF01302">
    <property type="entry name" value="CAP_GLY"/>
    <property type="match status" value="2"/>
</dbReference>
<feature type="domain" description="CAP-Gly" evidence="2">
    <location>
        <begin position="35"/>
        <end position="77"/>
    </location>
</feature>
<dbReference type="PANTHER" id="PTHR18916:SF93">
    <property type="entry name" value="RESTIN HOMOLOG"/>
    <property type="match status" value="1"/>
</dbReference>
<evidence type="ECO:0000259" key="2">
    <source>
        <dbReference type="PROSITE" id="PS50245"/>
    </source>
</evidence>
<accession>A0ABP1QZM0</accession>
<feature type="compositionally biased region" description="Low complexity" evidence="1">
    <location>
        <begin position="110"/>
        <end position="138"/>
    </location>
</feature>
<gene>
    <name evidence="3" type="ORF">ODALV1_LOCUS16201</name>
</gene>
<protein>
    <recommendedName>
        <fullName evidence="2">CAP-Gly domain-containing protein</fullName>
    </recommendedName>
</protein>
<proteinExistence type="predicted"/>
<sequence length="262" mass="29041">MPTQMEYGVYRDLMIGDTVYVNGEGDYRGKICFIGEVHFAKGEFAGVVLDHPVGNHDGAHRGRRYFQCDSNHGIFARLSKLSKLPLIPATNDNSACGLYREPTPPRSYRESSPFSGSSRTSRSFSKSPSPTPSSTLYSFYKTRHDSGNNLKVGERVIVASSVGETKTGILRYLGCVEFADGEWAGIELFHPLGKNDGTVRGVPYFVCKHPFGLFVPSYKVESSPANKTLVNKLGTKANVHRILQYSSRPRTSRAGSYEDDFY</sequence>
<dbReference type="Gene3D" id="2.30.30.190">
    <property type="entry name" value="CAP Gly-rich-like domain"/>
    <property type="match status" value="2"/>
</dbReference>
<dbReference type="PANTHER" id="PTHR18916">
    <property type="entry name" value="DYNACTIN 1-RELATED MICROTUBULE-BINDING"/>
    <property type="match status" value="1"/>
</dbReference>
<dbReference type="PROSITE" id="PS50245">
    <property type="entry name" value="CAP_GLY_2"/>
    <property type="match status" value="2"/>
</dbReference>
<comment type="caution">
    <text evidence="3">The sequence shown here is derived from an EMBL/GenBank/DDBJ whole genome shotgun (WGS) entry which is preliminary data.</text>
</comment>
<organism evidence="3 4">
    <name type="scientific">Orchesella dallaii</name>
    <dbReference type="NCBI Taxonomy" id="48710"/>
    <lineage>
        <taxon>Eukaryota</taxon>
        <taxon>Metazoa</taxon>
        <taxon>Ecdysozoa</taxon>
        <taxon>Arthropoda</taxon>
        <taxon>Hexapoda</taxon>
        <taxon>Collembola</taxon>
        <taxon>Entomobryomorpha</taxon>
        <taxon>Entomobryoidea</taxon>
        <taxon>Orchesellidae</taxon>
        <taxon>Orchesellinae</taxon>
        <taxon>Orchesella</taxon>
    </lineage>
</organism>
<dbReference type="SMART" id="SM01052">
    <property type="entry name" value="CAP_GLY"/>
    <property type="match status" value="2"/>
</dbReference>
<evidence type="ECO:0000313" key="3">
    <source>
        <dbReference type="EMBL" id="CAL8113852.1"/>
    </source>
</evidence>
<feature type="region of interest" description="Disordered" evidence="1">
    <location>
        <begin position="95"/>
        <end position="138"/>
    </location>
</feature>
<dbReference type="EMBL" id="CAXLJM020000049">
    <property type="protein sequence ID" value="CAL8113852.1"/>
    <property type="molecule type" value="Genomic_DNA"/>
</dbReference>
<dbReference type="PROSITE" id="PS00845">
    <property type="entry name" value="CAP_GLY_1"/>
    <property type="match status" value="2"/>
</dbReference>
<dbReference type="SUPFAM" id="SSF74924">
    <property type="entry name" value="Cap-Gly domain"/>
    <property type="match status" value="2"/>
</dbReference>
<evidence type="ECO:0000256" key="1">
    <source>
        <dbReference type="SAM" id="MobiDB-lite"/>
    </source>
</evidence>
<keyword evidence="4" id="KW-1185">Reference proteome</keyword>
<dbReference type="InterPro" id="IPR000938">
    <property type="entry name" value="CAP-Gly_domain"/>
</dbReference>
<dbReference type="InterPro" id="IPR036859">
    <property type="entry name" value="CAP-Gly_dom_sf"/>
</dbReference>
<evidence type="ECO:0000313" key="4">
    <source>
        <dbReference type="Proteomes" id="UP001642540"/>
    </source>
</evidence>
<reference evidence="3 4" key="1">
    <citation type="submission" date="2024-08" db="EMBL/GenBank/DDBJ databases">
        <authorList>
            <person name="Cucini C."/>
            <person name="Frati F."/>
        </authorList>
    </citation>
    <scope>NUCLEOTIDE SEQUENCE [LARGE SCALE GENOMIC DNA]</scope>
</reference>